<accession>A0A6G9Z326</accession>
<gene>
    <name evidence="1" type="ORF">F6W96_18075</name>
</gene>
<dbReference type="EMBL" id="CP046173">
    <property type="protein sequence ID" value="QIS19918.1"/>
    <property type="molecule type" value="Genomic_DNA"/>
</dbReference>
<protein>
    <submittedName>
        <fullName evidence="1">Uncharacterized protein</fullName>
    </submittedName>
</protein>
<proteinExistence type="predicted"/>
<dbReference type="Proteomes" id="UP000500953">
    <property type="component" value="Chromosome"/>
</dbReference>
<evidence type="ECO:0000313" key="1">
    <source>
        <dbReference type="EMBL" id="QIS19918.1"/>
    </source>
</evidence>
<reference evidence="1 2" key="1">
    <citation type="journal article" date="2019" name="ACS Chem. Biol.">
        <title>Identification and Mobilization of a Cryptic Antibiotic Biosynthesis Gene Locus from a Human-Pathogenic Nocardia Isolate.</title>
        <authorList>
            <person name="Herisse M."/>
            <person name="Ishida K."/>
            <person name="Porter J.L."/>
            <person name="Howden B."/>
            <person name="Hertweck C."/>
            <person name="Stinear T.P."/>
            <person name="Pidot S.J."/>
        </authorList>
    </citation>
    <scope>NUCLEOTIDE SEQUENCE [LARGE SCALE GENOMIC DNA]</scope>
    <source>
        <strain evidence="1 2">AUSMDU00012715</strain>
    </source>
</reference>
<name>A0A6G9Z326_9NOCA</name>
<organism evidence="1 2">
    <name type="scientific">Nocardia terpenica</name>
    <dbReference type="NCBI Taxonomy" id="455432"/>
    <lineage>
        <taxon>Bacteria</taxon>
        <taxon>Bacillati</taxon>
        <taxon>Actinomycetota</taxon>
        <taxon>Actinomycetes</taxon>
        <taxon>Mycobacteriales</taxon>
        <taxon>Nocardiaceae</taxon>
        <taxon>Nocardia</taxon>
    </lineage>
</organism>
<dbReference type="AlphaFoldDB" id="A0A6G9Z326"/>
<dbReference type="RefSeq" id="WP_167487277.1">
    <property type="nucleotide sequence ID" value="NZ_CP046173.1"/>
</dbReference>
<sequence>MSTEWALGDYHQFAKTALWDLGPQLVAAGGDAEYLFEYIVLTATTAARATPSATPP</sequence>
<evidence type="ECO:0000313" key="2">
    <source>
        <dbReference type="Proteomes" id="UP000500953"/>
    </source>
</evidence>